<dbReference type="EMBL" id="JYDT01000187">
    <property type="protein sequence ID" value="KRY82133.1"/>
    <property type="molecule type" value="Genomic_DNA"/>
</dbReference>
<keyword evidence="1" id="KW-0472">Membrane</keyword>
<gene>
    <name evidence="2" type="ORF">T4D_13858</name>
</gene>
<evidence type="ECO:0000256" key="1">
    <source>
        <dbReference type="SAM" id="Phobius"/>
    </source>
</evidence>
<proteinExistence type="predicted"/>
<keyword evidence="3" id="KW-1185">Reference proteome</keyword>
<feature type="transmembrane region" description="Helical" evidence="1">
    <location>
        <begin position="21"/>
        <end position="43"/>
    </location>
</feature>
<dbReference type="Proteomes" id="UP000054995">
    <property type="component" value="Unassembled WGS sequence"/>
</dbReference>
<name>A0A0V1F8K8_TRIPS</name>
<evidence type="ECO:0000313" key="2">
    <source>
        <dbReference type="EMBL" id="KRY82133.1"/>
    </source>
</evidence>
<dbReference type="AlphaFoldDB" id="A0A0V1F8K8"/>
<organism evidence="2 3">
    <name type="scientific">Trichinella pseudospiralis</name>
    <name type="common">Parasitic roundworm</name>
    <dbReference type="NCBI Taxonomy" id="6337"/>
    <lineage>
        <taxon>Eukaryota</taxon>
        <taxon>Metazoa</taxon>
        <taxon>Ecdysozoa</taxon>
        <taxon>Nematoda</taxon>
        <taxon>Enoplea</taxon>
        <taxon>Dorylaimia</taxon>
        <taxon>Trichinellida</taxon>
        <taxon>Trichinellidae</taxon>
        <taxon>Trichinella</taxon>
    </lineage>
</organism>
<sequence length="70" mass="8319">MEKLNFNQTTKTHRKADLLSLLVSLCDKLFAVVYFAYIFPLFWQQICCTIDFCNAHVNYLFARCLTLKYE</sequence>
<evidence type="ECO:0000313" key="3">
    <source>
        <dbReference type="Proteomes" id="UP000054995"/>
    </source>
</evidence>
<accession>A0A0V1F8K8</accession>
<keyword evidence="1" id="KW-0812">Transmembrane</keyword>
<comment type="caution">
    <text evidence="2">The sequence shown here is derived from an EMBL/GenBank/DDBJ whole genome shotgun (WGS) entry which is preliminary data.</text>
</comment>
<protein>
    <submittedName>
        <fullName evidence="2">Uncharacterized protein</fullName>
    </submittedName>
</protein>
<keyword evidence="1" id="KW-1133">Transmembrane helix</keyword>
<reference evidence="2 3" key="1">
    <citation type="submission" date="2015-01" db="EMBL/GenBank/DDBJ databases">
        <title>Evolution of Trichinella species and genotypes.</title>
        <authorList>
            <person name="Korhonen P.K."/>
            <person name="Edoardo P."/>
            <person name="Giuseppe L.R."/>
            <person name="Gasser R.B."/>
        </authorList>
    </citation>
    <scope>NUCLEOTIDE SEQUENCE [LARGE SCALE GENOMIC DNA]</scope>
    <source>
        <strain evidence="2">ISS470</strain>
    </source>
</reference>